<dbReference type="Proteomes" id="UP000678499">
    <property type="component" value="Unassembled WGS sequence"/>
</dbReference>
<proteinExistence type="predicted"/>
<dbReference type="SUPFAM" id="SSF53335">
    <property type="entry name" value="S-adenosyl-L-methionine-dependent methyltransferases"/>
    <property type="match status" value="1"/>
</dbReference>
<sequence length="373" mass="41677">MQAVYHVPPRKVSKTDEEFHLVAHHDEYSMWFGAYGSEPISEIPSPVCTCGAHAGIPRRRIGELNDPKQIGVWTSVLRNVLDAGHRYIGICGENPILSLAAVIMGAEGVVAFTNDDRMRNLIEELVKTNGYDEGKIQVVEVDKNACKTAGEIKVDAVIGDPFYRNSSLNWHNLRVWYDFSELKKSGIINESTYFRPLKANLYAAAIEFKDLWKIRAPVMDVLGFNIQHFDGVIDGAIRKSDPVVEPHPLWEYPGKALSGAVKVASFNLAEDVEAELEKVHSGVVSFESDGLCNGVALWMTWEYPGRDDELFLISNGPVKPIEPGQNVQWYMNANQDVHLFPEPSKVNHTNYFTYCVKADSSDGSLIFDFNLNG</sequence>
<evidence type="ECO:0000313" key="2">
    <source>
        <dbReference type="Proteomes" id="UP000678499"/>
    </source>
</evidence>
<dbReference type="EMBL" id="OA885279">
    <property type="protein sequence ID" value="CAD7281858.1"/>
    <property type="molecule type" value="Genomic_DNA"/>
</dbReference>
<dbReference type="AlphaFoldDB" id="A0A7R9BWD3"/>
<dbReference type="OrthoDB" id="412876at2759"/>
<dbReference type="Gene3D" id="2.70.160.11">
    <property type="entry name" value="Hnrnp arginine n-methyltransferase1"/>
    <property type="match status" value="2"/>
</dbReference>
<organism evidence="1">
    <name type="scientific">Notodromas monacha</name>
    <dbReference type="NCBI Taxonomy" id="399045"/>
    <lineage>
        <taxon>Eukaryota</taxon>
        <taxon>Metazoa</taxon>
        <taxon>Ecdysozoa</taxon>
        <taxon>Arthropoda</taxon>
        <taxon>Crustacea</taxon>
        <taxon>Oligostraca</taxon>
        <taxon>Ostracoda</taxon>
        <taxon>Podocopa</taxon>
        <taxon>Podocopida</taxon>
        <taxon>Cypridocopina</taxon>
        <taxon>Cypridoidea</taxon>
        <taxon>Cyprididae</taxon>
        <taxon>Notodromas</taxon>
    </lineage>
</organism>
<accession>A0A7R9BWD3</accession>
<protein>
    <submittedName>
        <fullName evidence="1">Uncharacterized protein</fullName>
    </submittedName>
</protein>
<dbReference type="InterPro" id="IPR029063">
    <property type="entry name" value="SAM-dependent_MTases_sf"/>
</dbReference>
<gene>
    <name evidence="1" type="ORF">NMOB1V02_LOCUS9494</name>
</gene>
<keyword evidence="2" id="KW-1185">Reference proteome</keyword>
<reference evidence="1" key="1">
    <citation type="submission" date="2020-11" db="EMBL/GenBank/DDBJ databases">
        <authorList>
            <person name="Tran Van P."/>
        </authorList>
    </citation>
    <scope>NUCLEOTIDE SEQUENCE</scope>
</reference>
<name>A0A7R9BWD3_9CRUS</name>
<evidence type="ECO:0000313" key="1">
    <source>
        <dbReference type="EMBL" id="CAD7281858.1"/>
    </source>
</evidence>
<dbReference type="EMBL" id="CAJPEX010003242">
    <property type="protein sequence ID" value="CAG0922010.1"/>
    <property type="molecule type" value="Genomic_DNA"/>
</dbReference>
<dbReference type="Gene3D" id="3.40.50.150">
    <property type="entry name" value="Vaccinia Virus protein VP39"/>
    <property type="match status" value="1"/>
</dbReference>